<dbReference type="CDD" id="cd05379">
    <property type="entry name" value="CAP_bacterial"/>
    <property type="match status" value="1"/>
</dbReference>
<dbReference type="PANTHER" id="PTHR31157">
    <property type="entry name" value="SCP DOMAIN-CONTAINING PROTEIN"/>
    <property type="match status" value="1"/>
</dbReference>
<reference evidence="3" key="1">
    <citation type="journal article" date="2019" name="Int. J. Syst. Evol. Microbiol.">
        <title>The Global Catalogue of Microorganisms (GCM) 10K type strain sequencing project: providing services to taxonomists for standard genome sequencing and annotation.</title>
        <authorList>
            <consortium name="The Broad Institute Genomics Platform"/>
            <consortium name="The Broad Institute Genome Sequencing Center for Infectious Disease"/>
            <person name="Wu L."/>
            <person name="Ma J."/>
        </authorList>
    </citation>
    <scope>NUCLEOTIDE SEQUENCE [LARGE SCALE GENOMIC DNA]</scope>
    <source>
        <strain evidence="3">TISTR 1571</strain>
    </source>
</reference>
<dbReference type="InterPro" id="IPR014258">
    <property type="entry name" value="CAP_domain_YkwD-like"/>
</dbReference>
<dbReference type="SUPFAM" id="SSF55797">
    <property type="entry name" value="PR-1-like"/>
    <property type="match status" value="1"/>
</dbReference>
<proteinExistence type="predicted"/>
<dbReference type="InterPro" id="IPR035940">
    <property type="entry name" value="CAP_sf"/>
</dbReference>
<dbReference type="EMBL" id="JBHUMZ010000022">
    <property type="protein sequence ID" value="MFD2639187.1"/>
    <property type="molecule type" value="Genomic_DNA"/>
</dbReference>
<dbReference type="Pfam" id="PF00188">
    <property type="entry name" value="CAP"/>
    <property type="match status" value="1"/>
</dbReference>
<organism evidence="2 3">
    <name type="scientific">Piscibacillus salipiscarius</name>
    <dbReference type="NCBI Taxonomy" id="299480"/>
    <lineage>
        <taxon>Bacteria</taxon>
        <taxon>Bacillati</taxon>
        <taxon>Bacillota</taxon>
        <taxon>Bacilli</taxon>
        <taxon>Bacillales</taxon>
        <taxon>Bacillaceae</taxon>
        <taxon>Piscibacillus</taxon>
    </lineage>
</organism>
<gene>
    <name evidence="2" type="ORF">ACFSW4_09950</name>
</gene>
<dbReference type="Proteomes" id="UP001597452">
    <property type="component" value="Unassembled WGS sequence"/>
</dbReference>
<comment type="caution">
    <text evidence="2">The sequence shown here is derived from an EMBL/GenBank/DDBJ whole genome shotgun (WGS) entry which is preliminary data.</text>
</comment>
<evidence type="ECO:0000313" key="2">
    <source>
        <dbReference type="EMBL" id="MFD2639187.1"/>
    </source>
</evidence>
<accession>A0ABW5QBA0</accession>
<feature type="domain" description="SCP" evidence="1">
    <location>
        <begin position="116"/>
        <end position="230"/>
    </location>
</feature>
<dbReference type="NCBIfam" id="TIGR02909">
    <property type="entry name" value="spore_YkwD"/>
    <property type="match status" value="1"/>
</dbReference>
<evidence type="ECO:0000259" key="1">
    <source>
        <dbReference type="Pfam" id="PF00188"/>
    </source>
</evidence>
<name>A0ABW5QBA0_9BACI</name>
<evidence type="ECO:0000313" key="3">
    <source>
        <dbReference type="Proteomes" id="UP001597452"/>
    </source>
</evidence>
<dbReference type="RefSeq" id="WP_054754450.1">
    <property type="nucleotide sequence ID" value="NZ_JBHUMZ010000022.1"/>
</dbReference>
<protein>
    <submittedName>
        <fullName evidence="2">CAP domain-containing protein</fullName>
    </submittedName>
</protein>
<sequence>MFKLIKYAVVLLVIGYIINSLPESMFTDSKQNAASNEETTAVEEVGSRVQHLVTNVDWAEATEKAVNGLNRAAMMLSMYLEGDEDVDVVPVFKGDEVDGTERDSDQVHEFERRVHELVNEERKKRGLEPLEFSVDVSHVARAKSQDMADKDYFSHESPTYGSPFDMMQEFGLKYMAAGENIAMGQRSPEQVMEGWMNSDGHRKNILHENFTHLGVGFIKDNGTYYWTQMFIGK</sequence>
<dbReference type="PANTHER" id="PTHR31157:SF1">
    <property type="entry name" value="SCP DOMAIN-CONTAINING PROTEIN"/>
    <property type="match status" value="1"/>
</dbReference>
<dbReference type="InterPro" id="IPR014044">
    <property type="entry name" value="CAP_dom"/>
</dbReference>
<keyword evidence="3" id="KW-1185">Reference proteome</keyword>
<dbReference type="Gene3D" id="3.40.33.10">
    <property type="entry name" value="CAP"/>
    <property type="match status" value="1"/>
</dbReference>